<protein>
    <recommendedName>
        <fullName evidence="2">Limiting CO2-inducible protein B/C beta carbonyic anhydrase domain-containing protein</fullName>
    </recommendedName>
</protein>
<dbReference type="EMBL" id="HBFK01023046">
    <property type="protein sequence ID" value="CAD8747757.1"/>
    <property type="molecule type" value="Transcribed_RNA"/>
</dbReference>
<reference evidence="3" key="1">
    <citation type="submission" date="2021-01" db="EMBL/GenBank/DDBJ databases">
        <authorList>
            <person name="Corre E."/>
            <person name="Pelletier E."/>
            <person name="Niang G."/>
            <person name="Scheremetjew M."/>
            <person name="Finn R."/>
            <person name="Kale V."/>
            <person name="Holt S."/>
            <person name="Cochrane G."/>
            <person name="Meng A."/>
            <person name="Brown T."/>
            <person name="Cohen L."/>
        </authorList>
    </citation>
    <scope>NUCLEOTIDE SEQUENCE</scope>
    <source>
        <strain evidence="3">CCMP441</strain>
    </source>
</reference>
<accession>A0A6U2JA86</accession>
<dbReference type="Pfam" id="PF18599">
    <property type="entry name" value="LCIB_C_CA"/>
    <property type="match status" value="1"/>
</dbReference>
<feature type="domain" description="Limiting CO2-inducible protein B/C beta carbonyic anhydrase" evidence="2">
    <location>
        <begin position="137"/>
        <end position="252"/>
    </location>
</feature>
<proteinExistence type="predicted"/>
<dbReference type="InterPro" id="IPR040703">
    <property type="entry name" value="LCIB/C_CA"/>
</dbReference>
<evidence type="ECO:0000313" key="3">
    <source>
        <dbReference type="EMBL" id="CAD8747757.1"/>
    </source>
</evidence>
<sequence>MGRTVYSAVLLLLPVAAAYITPLSPVTGRLGRAAGASPASSLFSGAATARRQGAASHGLGGVQMQMEKGGRQRALVDEDAAMGRRFLVSGAMALAAAMGLPNTASAGYTSPPTKLRGAMMSGETIAASVGGAQRWGDFAPRLANLCNELGFAQGDTLPSRAFCSDENQMYPAIQITKHFATPPFDHGRVGGVVATDRHGPHAAHGKDLVLVAASHVGYDAGNWGKYRRLVTEDDHVSTSCGMISAILGWYLAQYEDAQNRIRLVMNGDGDARVRIPTDLLDPNRPEGMYLVLSRMTKTGPNGLPVPIGRSAAYQEYEMLPALADRIKKAPKNDVNDKINKGMYDEAESAPIGGYLSSEMFGFRRETVDRGEPNYFLERHVLANIQEILTSAAPMLTAALAISQLEFERTARTLIASPAYKGKKVFFCAGVNVDISPAEGSKDLLDDLLGDTMFLPVSSLYIDEKGKAYSMQAMAFAKALSRQSTQNAAAVDLEEAMRLTGAAKPTKLQVGASCGCPACTCT</sequence>
<keyword evidence="1" id="KW-0732">Signal</keyword>
<name>A0A6U2JA86_HEMAN</name>
<feature type="signal peptide" evidence="1">
    <location>
        <begin position="1"/>
        <end position="18"/>
    </location>
</feature>
<dbReference type="AlphaFoldDB" id="A0A6U2JA86"/>
<evidence type="ECO:0000256" key="1">
    <source>
        <dbReference type="SAM" id="SignalP"/>
    </source>
</evidence>
<evidence type="ECO:0000259" key="2">
    <source>
        <dbReference type="Pfam" id="PF18599"/>
    </source>
</evidence>
<gene>
    <name evidence="3" type="ORF">HAND1043_LOCUS14254</name>
</gene>
<organism evidence="3">
    <name type="scientific">Hemiselmis andersenii</name>
    <name type="common">Cryptophyte alga</name>
    <dbReference type="NCBI Taxonomy" id="464988"/>
    <lineage>
        <taxon>Eukaryota</taxon>
        <taxon>Cryptophyceae</taxon>
        <taxon>Cryptomonadales</taxon>
        <taxon>Hemiselmidaceae</taxon>
        <taxon>Hemiselmis</taxon>
    </lineage>
</organism>
<feature type="chain" id="PRO_5030160001" description="Limiting CO2-inducible protein B/C beta carbonyic anhydrase domain-containing protein" evidence="1">
    <location>
        <begin position="19"/>
        <end position="521"/>
    </location>
</feature>